<gene>
    <name evidence="3" type="ORF">CU097_002576</name>
</gene>
<feature type="compositionally biased region" description="Basic and acidic residues" evidence="1">
    <location>
        <begin position="179"/>
        <end position="200"/>
    </location>
</feature>
<evidence type="ECO:0000259" key="2">
    <source>
        <dbReference type="Pfam" id="PF08839"/>
    </source>
</evidence>
<dbReference type="OrthoDB" id="2288199at2759"/>
<evidence type="ECO:0000313" key="3">
    <source>
        <dbReference type="EMBL" id="RCH83484.1"/>
    </source>
</evidence>
<dbReference type="Pfam" id="PF08839">
    <property type="entry name" value="CDT1"/>
    <property type="match status" value="1"/>
</dbReference>
<protein>
    <recommendedName>
        <fullName evidence="2">CDT1 Geminin-binding domain-containing protein</fullName>
    </recommendedName>
</protein>
<keyword evidence="4" id="KW-1185">Reference proteome</keyword>
<feature type="compositionally biased region" description="Basic and acidic residues" evidence="1">
    <location>
        <begin position="73"/>
        <end position="83"/>
    </location>
</feature>
<accession>A0A367J0M6</accession>
<feature type="region of interest" description="Disordered" evidence="1">
    <location>
        <begin position="73"/>
        <end position="97"/>
    </location>
</feature>
<dbReference type="AlphaFoldDB" id="A0A367J0M6"/>
<dbReference type="InterPro" id="IPR014939">
    <property type="entry name" value="CDT1_Gemini-bd-like"/>
</dbReference>
<dbReference type="EMBL" id="PJQL01002646">
    <property type="protein sequence ID" value="RCH83484.1"/>
    <property type="molecule type" value="Genomic_DNA"/>
</dbReference>
<evidence type="ECO:0000256" key="1">
    <source>
        <dbReference type="SAM" id="MobiDB-lite"/>
    </source>
</evidence>
<feature type="domain" description="CDT1 Geminin-binding" evidence="2">
    <location>
        <begin position="250"/>
        <end position="316"/>
    </location>
</feature>
<proteinExistence type="predicted"/>
<dbReference type="InterPro" id="IPR036390">
    <property type="entry name" value="WH_DNA-bd_sf"/>
</dbReference>
<evidence type="ECO:0000313" key="4">
    <source>
        <dbReference type="Proteomes" id="UP000252139"/>
    </source>
</evidence>
<reference evidence="3 4" key="1">
    <citation type="journal article" date="2018" name="G3 (Bethesda)">
        <title>Phylogenetic and Phylogenomic Definition of Rhizopus Species.</title>
        <authorList>
            <person name="Gryganskyi A.P."/>
            <person name="Golan J."/>
            <person name="Dolatabadi S."/>
            <person name="Mondo S."/>
            <person name="Robb S."/>
            <person name="Idnurm A."/>
            <person name="Muszewska A."/>
            <person name="Steczkiewicz K."/>
            <person name="Masonjones S."/>
            <person name="Liao H.L."/>
            <person name="Gajdeczka M.T."/>
            <person name="Anike F."/>
            <person name="Vuek A."/>
            <person name="Anishchenko I.M."/>
            <person name="Voigt K."/>
            <person name="de Hoog G.S."/>
            <person name="Smith M.E."/>
            <person name="Heitman J."/>
            <person name="Vilgalys R."/>
            <person name="Stajich J.E."/>
        </authorList>
    </citation>
    <scope>NUCLEOTIDE SEQUENCE [LARGE SCALE GENOMIC DNA]</scope>
    <source>
        <strain evidence="3 4">CBS 357.93</strain>
    </source>
</reference>
<dbReference type="Proteomes" id="UP000252139">
    <property type="component" value="Unassembled WGS sequence"/>
</dbReference>
<feature type="region of interest" description="Disordered" evidence="1">
    <location>
        <begin position="179"/>
        <end position="220"/>
    </location>
</feature>
<comment type="caution">
    <text evidence="3">The sequence shown here is derived from an EMBL/GenBank/DDBJ whole genome shotgun (WGS) entry which is preliminary data.</text>
</comment>
<dbReference type="SUPFAM" id="SSF46785">
    <property type="entry name" value="Winged helix' DNA-binding domain"/>
    <property type="match status" value="1"/>
</dbReference>
<sequence length="435" mass="50328">MKVQGRLEFRTRRNVTRRAEAISNKNNALMEGKAFRAADDIILKPTVSLTRKSARIASKTLKQIELPFKKDEQLEDKKRKNDTEETNSNKKQKTEANIPKEIITDELQKETKEKVTEHVQKEKVTVQAQEETVTEQVQEEEEEKAIVQVQEEEKVIVVEEKCMKSSNKEMMTTMLDKGDNIVKGSHDTDNLKDISTRDNNEMIPPIEQSSKTQDDNKHHISSDAPFKTYVFLADKQRIEDEKLIITSVRKALDIVITDRVARNQPTLYHQTEAILRNMTGRNIKISHICKIMYLAPRLYSVEAKELRTYGGKINEDFLIEFGKEWRVPLVGKDLQLRADMLREAVDRYFNEHPEHDATVPEAPLPRLRTVVNKDEWEKQANLPQGIKKLLEAHKAVKQERIEQQKPKPTPQGSVKERFEALRARVSVDDNVSFIN</sequence>
<dbReference type="STRING" id="86630.A0A367J0M6"/>
<name>A0A367J0M6_RHIAZ</name>
<organism evidence="3 4">
    <name type="scientific">Rhizopus azygosporus</name>
    <name type="common">Rhizopus microsporus var. azygosporus</name>
    <dbReference type="NCBI Taxonomy" id="86630"/>
    <lineage>
        <taxon>Eukaryota</taxon>
        <taxon>Fungi</taxon>
        <taxon>Fungi incertae sedis</taxon>
        <taxon>Mucoromycota</taxon>
        <taxon>Mucoromycotina</taxon>
        <taxon>Mucoromycetes</taxon>
        <taxon>Mucorales</taxon>
        <taxon>Mucorineae</taxon>
        <taxon>Rhizopodaceae</taxon>
        <taxon>Rhizopus</taxon>
    </lineage>
</organism>